<gene>
    <name evidence="1" type="ORF">NBR_LOCUS11177</name>
</gene>
<evidence type="ECO:0000313" key="2">
    <source>
        <dbReference type="Proteomes" id="UP000271162"/>
    </source>
</evidence>
<dbReference type="Proteomes" id="UP000271162">
    <property type="component" value="Unassembled WGS sequence"/>
</dbReference>
<dbReference type="EMBL" id="UYSL01020472">
    <property type="protein sequence ID" value="VDL74766.1"/>
    <property type="molecule type" value="Genomic_DNA"/>
</dbReference>
<proteinExistence type="predicted"/>
<keyword evidence="2" id="KW-1185">Reference proteome</keyword>
<sequence length="74" mass="7988">MGSWNARKAVQGKKCNRLAAADDNDDDGDDDDGMTSLLHTRCSMLSPRRAAMLVWDGVTQTAAIVLLVCETGFT</sequence>
<name>A0A0N4Y5C2_NIPBR</name>
<accession>A0A0N4Y5C2</accession>
<organism evidence="3">
    <name type="scientific">Nippostrongylus brasiliensis</name>
    <name type="common">Rat hookworm</name>
    <dbReference type="NCBI Taxonomy" id="27835"/>
    <lineage>
        <taxon>Eukaryota</taxon>
        <taxon>Metazoa</taxon>
        <taxon>Ecdysozoa</taxon>
        <taxon>Nematoda</taxon>
        <taxon>Chromadorea</taxon>
        <taxon>Rhabditida</taxon>
        <taxon>Rhabditina</taxon>
        <taxon>Rhabditomorpha</taxon>
        <taxon>Strongyloidea</taxon>
        <taxon>Heligmosomidae</taxon>
        <taxon>Nippostrongylus</taxon>
    </lineage>
</organism>
<dbReference type="AlphaFoldDB" id="A0A0N4Y5C2"/>
<evidence type="ECO:0000313" key="3">
    <source>
        <dbReference type="WBParaSite" id="NBR_0001117601-mRNA-1"/>
    </source>
</evidence>
<reference evidence="3" key="1">
    <citation type="submission" date="2017-02" db="UniProtKB">
        <authorList>
            <consortium name="WormBaseParasite"/>
        </authorList>
    </citation>
    <scope>IDENTIFICATION</scope>
</reference>
<evidence type="ECO:0000313" key="1">
    <source>
        <dbReference type="EMBL" id="VDL74766.1"/>
    </source>
</evidence>
<protein>
    <submittedName>
        <fullName evidence="1 3">Uncharacterized protein</fullName>
    </submittedName>
</protein>
<dbReference type="WBParaSite" id="NBR_0001117601-mRNA-1">
    <property type="protein sequence ID" value="NBR_0001117601-mRNA-1"/>
    <property type="gene ID" value="NBR_0001117601"/>
</dbReference>
<reference evidence="1 2" key="2">
    <citation type="submission" date="2018-11" db="EMBL/GenBank/DDBJ databases">
        <authorList>
            <consortium name="Pathogen Informatics"/>
        </authorList>
    </citation>
    <scope>NUCLEOTIDE SEQUENCE [LARGE SCALE GENOMIC DNA]</scope>
</reference>